<evidence type="ECO:0000313" key="4">
    <source>
        <dbReference type="EMBL" id="SUZ73819.1"/>
    </source>
</evidence>
<dbReference type="SUPFAM" id="SSF143800">
    <property type="entry name" value="L28p-like"/>
    <property type="match status" value="1"/>
</dbReference>
<dbReference type="HAMAP" id="MF_00373">
    <property type="entry name" value="Ribosomal_bL28"/>
    <property type="match status" value="1"/>
</dbReference>
<accession>A0A381Q620</accession>
<dbReference type="Gene3D" id="2.30.170.40">
    <property type="entry name" value="Ribosomal protein L28/L24"/>
    <property type="match status" value="1"/>
</dbReference>
<protein>
    <recommendedName>
        <fullName evidence="5">50S ribosomal protein L28</fullName>
    </recommendedName>
</protein>
<dbReference type="Pfam" id="PF00830">
    <property type="entry name" value="Ribosomal_L28"/>
    <property type="match status" value="1"/>
</dbReference>
<dbReference type="InterPro" id="IPR026569">
    <property type="entry name" value="Ribosomal_bL28"/>
</dbReference>
<dbReference type="GO" id="GO:1990904">
    <property type="term" value="C:ribonucleoprotein complex"/>
    <property type="evidence" value="ECO:0007669"/>
    <property type="project" value="UniProtKB-KW"/>
</dbReference>
<proteinExistence type="inferred from homology"/>
<keyword evidence="2" id="KW-0689">Ribosomal protein</keyword>
<dbReference type="AlphaFoldDB" id="A0A381Q620"/>
<dbReference type="InterPro" id="IPR037147">
    <property type="entry name" value="Ribosomal_bL28_sf"/>
</dbReference>
<evidence type="ECO:0000256" key="3">
    <source>
        <dbReference type="ARBA" id="ARBA00023274"/>
    </source>
</evidence>
<evidence type="ECO:0000256" key="2">
    <source>
        <dbReference type="ARBA" id="ARBA00022980"/>
    </source>
</evidence>
<dbReference type="NCBIfam" id="TIGR00009">
    <property type="entry name" value="L28"/>
    <property type="match status" value="1"/>
</dbReference>
<organism evidence="4">
    <name type="scientific">marine metagenome</name>
    <dbReference type="NCBI Taxonomy" id="408172"/>
    <lineage>
        <taxon>unclassified sequences</taxon>
        <taxon>metagenomes</taxon>
        <taxon>ecological metagenomes</taxon>
    </lineage>
</organism>
<sequence length="64" mass="7162">MASVCEICGKKPWFGKSLSHSHRRTNRRWNPNIQRVRAVVGKSTKRMNVCTGCIKAGKVVKAGH</sequence>
<dbReference type="InterPro" id="IPR050096">
    <property type="entry name" value="Bacterial_rp_bL28"/>
</dbReference>
<dbReference type="GO" id="GO:0005840">
    <property type="term" value="C:ribosome"/>
    <property type="evidence" value="ECO:0007669"/>
    <property type="project" value="UniProtKB-KW"/>
</dbReference>
<evidence type="ECO:0000256" key="1">
    <source>
        <dbReference type="ARBA" id="ARBA00008760"/>
    </source>
</evidence>
<dbReference type="PANTHER" id="PTHR39080">
    <property type="entry name" value="50S RIBOSOMAL PROTEIN L28"/>
    <property type="match status" value="1"/>
</dbReference>
<dbReference type="GO" id="GO:0003735">
    <property type="term" value="F:structural constituent of ribosome"/>
    <property type="evidence" value="ECO:0007669"/>
    <property type="project" value="InterPro"/>
</dbReference>
<dbReference type="InterPro" id="IPR001383">
    <property type="entry name" value="Ribosomal_bL28_bact-type"/>
</dbReference>
<dbReference type="PANTHER" id="PTHR39080:SF1">
    <property type="entry name" value="LARGE RIBOSOMAL SUBUNIT PROTEIN BL28A"/>
    <property type="match status" value="1"/>
</dbReference>
<keyword evidence="3" id="KW-0687">Ribonucleoprotein</keyword>
<dbReference type="EMBL" id="UINC01001192">
    <property type="protein sequence ID" value="SUZ73819.1"/>
    <property type="molecule type" value="Genomic_DNA"/>
</dbReference>
<evidence type="ECO:0008006" key="5">
    <source>
        <dbReference type="Google" id="ProtNLM"/>
    </source>
</evidence>
<name>A0A381Q620_9ZZZZ</name>
<comment type="similarity">
    <text evidence="1">Belongs to the bacterial ribosomal protein bL28 family.</text>
</comment>
<reference evidence="4" key="1">
    <citation type="submission" date="2018-05" db="EMBL/GenBank/DDBJ databases">
        <authorList>
            <person name="Lanie J.A."/>
            <person name="Ng W.-L."/>
            <person name="Kazmierczak K.M."/>
            <person name="Andrzejewski T.M."/>
            <person name="Davidsen T.M."/>
            <person name="Wayne K.J."/>
            <person name="Tettelin H."/>
            <person name="Glass J.I."/>
            <person name="Rusch D."/>
            <person name="Podicherti R."/>
            <person name="Tsui H.-C.T."/>
            <person name="Winkler M.E."/>
        </authorList>
    </citation>
    <scope>NUCLEOTIDE SEQUENCE</scope>
</reference>
<gene>
    <name evidence="4" type="ORF">METZ01_LOCUS26673</name>
</gene>
<dbReference type="GO" id="GO:0006412">
    <property type="term" value="P:translation"/>
    <property type="evidence" value="ECO:0007669"/>
    <property type="project" value="InterPro"/>
</dbReference>
<dbReference type="InterPro" id="IPR034704">
    <property type="entry name" value="Ribosomal_bL28/bL31-like_sf"/>
</dbReference>